<feature type="transmembrane region" description="Helical" evidence="1">
    <location>
        <begin position="7"/>
        <end position="28"/>
    </location>
</feature>
<keyword evidence="1" id="KW-0812">Transmembrane</keyword>
<dbReference type="EMBL" id="QNRY01000086">
    <property type="protein sequence ID" value="RBP56918.1"/>
    <property type="molecule type" value="Genomic_DNA"/>
</dbReference>
<dbReference type="NCBIfam" id="NF033411">
    <property type="entry name" value="small_mem_YnhF"/>
    <property type="match status" value="1"/>
</dbReference>
<name>A0A366HWL1_9GAMM</name>
<keyword evidence="1" id="KW-1133">Transmembrane helix</keyword>
<dbReference type="AlphaFoldDB" id="A0A366HWL1"/>
<dbReference type="Proteomes" id="UP000253046">
    <property type="component" value="Unassembled WGS sequence"/>
</dbReference>
<reference evidence="2 3" key="1">
    <citation type="submission" date="2018-06" db="EMBL/GenBank/DDBJ databases">
        <title>Genomic Encyclopedia of Type Strains, Phase IV (KMG-IV): sequencing the most valuable type-strain genomes for metagenomic binning, comparative biology and taxonomic classification.</title>
        <authorList>
            <person name="Goeker M."/>
        </authorList>
    </citation>
    <scope>NUCLEOTIDE SEQUENCE [LARGE SCALE GENOMIC DNA]</scope>
    <source>
        <strain evidence="2 3">DSM 30166</strain>
    </source>
</reference>
<gene>
    <name evidence="2" type="ORF">DES54_1861</name>
</gene>
<comment type="caution">
    <text evidence="2">The sequence shown here is derived from an EMBL/GenBank/DDBJ whole genome shotgun (WGS) entry which is preliminary data.</text>
</comment>
<sequence length="29" mass="3111">MDTDLKLSLLATVGALVMIIIFSFTAVLN</sequence>
<organism evidence="2 3">
    <name type="scientific">Brenneria salicis ATCC 15712 = DSM 30166</name>
    <dbReference type="NCBI Taxonomy" id="714314"/>
    <lineage>
        <taxon>Bacteria</taxon>
        <taxon>Pseudomonadati</taxon>
        <taxon>Pseudomonadota</taxon>
        <taxon>Gammaproteobacteria</taxon>
        <taxon>Enterobacterales</taxon>
        <taxon>Pectobacteriaceae</taxon>
        <taxon>Brenneria</taxon>
    </lineage>
</organism>
<keyword evidence="3" id="KW-1185">Reference proteome</keyword>
<evidence type="ECO:0000313" key="3">
    <source>
        <dbReference type="Proteomes" id="UP000253046"/>
    </source>
</evidence>
<evidence type="ECO:0008006" key="4">
    <source>
        <dbReference type="Google" id="ProtNLM"/>
    </source>
</evidence>
<accession>A0A366HWL1</accession>
<proteinExistence type="predicted"/>
<keyword evidence="1" id="KW-0472">Membrane</keyword>
<dbReference type="RefSeq" id="WP_121556353.1">
    <property type="nucleotide sequence ID" value="NZ_AGJP01000001.1"/>
</dbReference>
<evidence type="ECO:0000256" key="1">
    <source>
        <dbReference type="SAM" id="Phobius"/>
    </source>
</evidence>
<protein>
    <recommendedName>
        <fullName evidence="4">YnhF family membrane protein</fullName>
    </recommendedName>
</protein>
<dbReference type="InterPro" id="IPR047743">
    <property type="entry name" value="YnhF-like"/>
</dbReference>
<evidence type="ECO:0000313" key="2">
    <source>
        <dbReference type="EMBL" id="RBP56918.1"/>
    </source>
</evidence>